<feature type="domain" description="DUF6299" evidence="2">
    <location>
        <begin position="30"/>
        <end position="140"/>
    </location>
</feature>
<feature type="chain" id="PRO_5046888369" description="DUF6299 domain-containing protein" evidence="1">
    <location>
        <begin position="27"/>
        <end position="141"/>
    </location>
</feature>
<keyword evidence="4" id="KW-1185">Reference proteome</keyword>
<evidence type="ECO:0000256" key="1">
    <source>
        <dbReference type="SAM" id="SignalP"/>
    </source>
</evidence>
<feature type="signal peptide" evidence="1">
    <location>
        <begin position="1"/>
        <end position="26"/>
    </location>
</feature>
<proteinExistence type="predicted"/>
<dbReference type="EMBL" id="BMNG01000007">
    <property type="protein sequence ID" value="GGO45509.1"/>
    <property type="molecule type" value="Genomic_DNA"/>
</dbReference>
<dbReference type="InterPro" id="IPR046266">
    <property type="entry name" value="DUF6299"/>
</dbReference>
<sequence>MSVRPALTAALLAVTVLCLAPGQAAADDGESVTVDPTGRIAEDGTVTLSGTYRCTGAAGPVFVSSSIGRSGSGVKRTIGSSVALCDGVEHRWQNTGKVPTRSVRPGAAHVEATLMELRATNVLPMPFFHAAQRQDVTLNKA</sequence>
<name>A0ABQ2M036_9ACTN</name>
<gene>
    <name evidence="3" type="ORF">GCM10012286_34230</name>
</gene>
<keyword evidence="1" id="KW-0732">Signal</keyword>
<organism evidence="3 4">
    <name type="scientific">Streptomyces lasiicapitis</name>
    <dbReference type="NCBI Taxonomy" id="1923961"/>
    <lineage>
        <taxon>Bacteria</taxon>
        <taxon>Bacillati</taxon>
        <taxon>Actinomycetota</taxon>
        <taxon>Actinomycetes</taxon>
        <taxon>Kitasatosporales</taxon>
        <taxon>Streptomycetaceae</taxon>
        <taxon>Streptomyces</taxon>
    </lineage>
</organism>
<evidence type="ECO:0000313" key="4">
    <source>
        <dbReference type="Proteomes" id="UP000656881"/>
    </source>
</evidence>
<accession>A0ABQ2M036</accession>
<comment type="caution">
    <text evidence="3">The sequence shown here is derived from an EMBL/GenBank/DDBJ whole genome shotgun (WGS) entry which is preliminary data.</text>
</comment>
<protein>
    <recommendedName>
        <fullName evidence="2">DUF6299 domain-containing protein</fullName>
    </recommendedName>
</protein>
<evidence type="ECO:0000259" key="2">
    <source>
        <dbReference type="Pfam" id="PF19816"/>
    </source>
</evidence>
<dbReference type="Proteomes" id="UP000656881">
    <property type="component" value="Unassembled WGS sequence"/>
</dbReference>
<evidence type="ECO:0000313" key="3">
    <source>
        <dbReference type="EMBL" id="GGO45509.1"/>
    </source>
</evidence>
<dbReference type="RefSeq" id="WP_189174593.1">
    <property type="nucleotide sequence ID" value="NZ_BMNG01000007.1"/>
</dbReference>
<dbReference type="Pfam" id="PF19816">
    <property type="entry name" value="DUF6299"/>
    <property type="match status" value="1"/>
</dbReference>
<reference evidence="4" key="1">
    <citation type="journal article" date="2019" name="Int. J. Syst. Evol. Microbiol.">
        <title>The Global Catalogue of Microorganisms (GCM) 10K type strain sequencing project: providing services to taxonomists for standard genome sequencing and annotation.</title>
        <authorList>
            <consortium name="The Broad Institute Genomics Platform"/>
            <consortium name="The Broad Institute Genome Sequencing Center for Infectious Disease"/>
            <person name="Wu L."/>
            <person name="Ma J."/>
        </authorList>
    </citation>
    <scope>NUCLEOTIDE SEQUENCE [LARGE SCALE GENOMIC DNA]</scope>
    <source>
        <strain evidence="4">CGMCC 4.7349</strain>
    </source>
</reference>